<dbReference type="Pfam" id="PF26138">
    <property type="entry name" value="DUF8040"/>
    <property type="match status" value="1"/>
</dbReference>
<evidence type="ECO:0000313" key="2">
    <source>
        <dbReference type="EMBL" id="RYR46709.1"/>
    </source>
</evidence>
<keyword evidence="3" id="KW-1185">Reference proteome</keyword>
<dbReference type="AlphaFoldDB" id="A0A445C717"/>
<proteinExistence type="predicted"/>
<dbReference type="STRING" id="3818.A0A445C717"/>
<comment type="caution">
    <text evidence="2">The sequence shown here is derived from an EMBL/GenBank/DDBJ whole genome shotgun (WGS) entry which is preliminary data.</text>
</comment>
<evidence type="ECO:0000259" key="1">
    <source>
        <dbReference type="Pfam" id="PF26138"/>
    </source>
</evidence>
<dbReference type="Proteomes" id="UP000289738">
    <property type="component" value="Chromosome A07"/>
</dbReference>
<gene>
    <name evidence="2" type="ORF">Ahy_A07g032488</name>
</gene>
<reference evidence="2 3" key="1">
    <citation type="submission" date="2019-01" db="EMBL/GenBank/DDBJ databases">
        <title>Sequencing of cultivated peanut Arachis hypogaea provides insights into genome evolution and oil improvement.</title>
        <authorList>
            <person name="Chen X."/>
        </authorList>
    </citation>
    <scope>NUCLEOTIDE SEQUENCE [LARGE SCALE GENOMIC DNA]</scope>
    <source>
        <strain evidence="3">cv. Fuhuasheng</strain>
        <tissue evidence="2">Leaves</tissue>
    </source>
</reference>
<organism evidence="2 3">
    <name type="scientific">Arachis hypogaea</name>
    <name type="common">Peanut</name>
    <dbReference type="NCBI Taxonomy" id="3818"/>
    <lineage>
        <taxon>Eukaryota</taxon>
        <taxon>Viridiplantae</taxon>
        <taxon>Streptophyta</taxon>
        <taxon>Embryophyta</taxon>
        <taxon>Tracheophyta</taxon>
        <taxon>Spermatophyta</taxon>
        <taxon>Magnoliopsida</taxon>
        <taxon>eudicotyledons</taxon>
        <taxon>Gunneridae</taxon>
        <taxon>Pentapetalae</taxon>
        <taxon>rosids</taxon>
        <taxon>fabids</taxon>
        <taxon>Fabales</taxon>
        <taxon>Fabaceae</taxon>
        <taxon>Papilionoideae</taxon>
        <taxon>50 kb inversion clade</taxon>
        <taxon>dalbergioids sensu lato</taxon>
        <taxon>Dalbergieae</taxon>
        <taxon>Pterocarpus clade</taxon>
        <taxon>Arachis</taxon>
    </lineage>
</organism>
<accession>A0A445C717</accession>
<evidence type="ECO:0000313" key="3">
    <source>
        <dbReference type="Proteomes" id="UP000289738"/>
    </source>
</evidence>
<sequence>MIRRKHAKTLELEDPEAAIVAPSPSARPLPRRRHRQTTMRKEGMERLKIMCFFYGMMRLKHDNLMLNFVLTLFVYFRNRSSGQVSLDRRMNSRITCDALECIIGEGNRNCIWELRIKTNAFTNLCELLQVQGGLCEDGQVSLPEQVATLLIILAHHKKNCSLQVRFCRSGEIVSKYFNKVLKAVIRMQKWLFAKASPVEEDCIGPTWRKKKEAPNEFIDAVENTNEWIQWHDNIVRMDKSMWADEETKTFVGFMEERVVDSLRLWIIQTKNF</sequence>
<feature type="domain" description="DUF8040" evidence="1">
    <location>
        <begin position="106"/>
        <end position="185"/>
    </location>
</feature>
<protein>
    <recommendedName>
        <fullName evidence="1">DUF8040 domain-containing protein</fullName>
    </recommendedName>
</protein>
<name>A0A445C717_ARAHY</name>
<dbReference type="InterPro" id="IPR058353">
    <property type="entry name" value="DUF8040"/>
</dbReference>
<dbReference type="EMBL" id="SDMP01000007">
    <property type="protein sequence ID" value="RYR46709.1"/>
    <property type="molecule type" value="Genomic_DNA"/>
</dbReference>